<dbReference type="PANTHER" id="PTHR23513:SF6">
    <property type="entry name" value="MAJOR FACILITATOR SUPERFAMILY ASSOCIATED DOMAIN-CONTAINING PROTEIN"/>
    <property type="match status" value="1"/>
</dbReference>
<dbReference type="PROSITE" id="PS50850">
    <property type="entry name" value="MFS"/>
    <property type="match status" value="1"/>
</dbReference>
<keyword evidence="10" id="KW-1185">Reference proteome</keyword>
<keyword evidence="4 7" id="KW-0812">Transmembrane</keyword>
<feature type="transmembrane region" description="Helical" evidence="7">
    <location>
        <begin position="144"/>
        <end position="166"/>
    </location>
</feature>
<keyword evidence="2" id="KW-0813">Transport</keyword>
<feature type="transmembrane region" description="Helical" evidence="7">
    <location>
        <begin position="172"/>
        <end position="191"/>
    </location>
</feature>
<feature type="transmembrane region" description="Helical" evidence="7">
    <location>
        <begin position="49"/>
        <end position="71"/>
    </location>
</feature>
<dbReference type="STRING" id="446470.Snas_1226"/>
<feature type="transmembrane region" description="Helical" evidence="7">
    <location>
        <begin position="108"/>
        <end position="132"/>
    </location>
</feature>
<proteinExistence type="predicted"/>
<dbReference type="OrthoDB" id="5178159at2"/>
<evidence type="ECO:0000256" key="1">
    <source>
        <dbReference type="ARBA" id="ARBA00004651"/>
    </source>
</evidence>
<reference evidence="9 10" key="1">
    <citation type="journal article" date="2009" name="Stand. Genomic Sci.">
        <title>Complete genome sequence of Stackebrandtia nassauensis type strain (LLR-40K-21).</title>
        <authorList>
            <person name="Munk C."/>
            <person name="Lapidus A."/>
            <person name="Copeland A."/>
            <person name="Jando M."/>
            <person name="Mayilraj S."/>
            <person name="Glavina Del Rio T."/>
            <person name="Nolan M."/>
            <person name="Chen F."/>
            <person name="Lucas S."/>
            <person name="Tice H."/>
            <person name="Cheng J.F."/>
            <person name="Han C."/>
            <person name="Detter J.C."/>
            <person name="Bruce D."/>
            <person name="Goodwin L."/>
            <person name="Chain P."/>
            <person name="Pitluck S."/>
            <person name="Goker M."/>
            <person name="Ovchinikova G."/>
            <person name="Pati A."/>
            <person name="Ivanova N."/>
            <person name="Mavromatis K."/>
            <person name="Chen A."/>
            <person name="Palaniappan K."/>
            <person name="Land M."/>
            <person name="Hauser L."/>
            <person name="Chang Y.J."/>
            <person name="Jeffries C.D."/>
            <person name="Bristow J."/>
            <person name="Eisen J.A."/>
            <person name="Markowitz V."/>
            <person name="Hugenholtz P."/>
            <person name="Kyrpides N.C."/>
            <person name="Klenk H.P."/>
        </authorList>
    </citation>
    <scope>NUCLEOTIDE SEQUENCE [LARGE SCALE GENOMIC DNA]</scope>
    <source>
        <strain evidence="10">DSM 44728 / CIP 108903 / NRRL B-16338 / NBRC 102104 / LLR-40K-21</strain>
    </source>
</reference>
<dbReference type="eggNOG" id="COG2814">
    <property type="taxonomic scope" value="Bacteria"/>
</dbReference>
<protein>
    <submittedName>
        <fullName evidence="9">Major facilitator superfamily MFS_1</fullName>
    </submittedName>
</protein>
<evidence type="ECO:0000313" key="10">
    <source>
        <dbReference type="Proteomes" id="UP000000844"/>
    </source>
</evidence>
<feature type="transmembrane region" description="Helical" evidence="7">
    <location>
        <begin position="222"/>
        <end position="247"/>
    </location>
</feature>
<organism evidence="9 10">
    <name type="scientific">Stackebrandtia nassauensis (strain DSM 44728 / CIP 108903 / NRRL B-16338 / NBRC 102104 / LLR-40K-21)</name>
    <dbReference type="NCBI Taxonomy" id="446470"/>
    <lineage>
        <taxon>Bacteria</taxon>
        <taxon>Bacillati</taxon>
        <taxon>Actinomycetota</taxon>
        <taxon>Actinomycetes</taxon>
        <taxon>Glycomycetales</taxon>
        <taxon>Glycomycetaceae</taxon>
        <taxon>Stackebrandtia</taxon>
    </lineage>
</organism>
<keyword evidence="3" id="KW-1003">Cell membrane</keyword>
<dbReference type="PANTHER" id="PTHR23513">
    <property type="entry name" value="INTEGRAL MEMBRANE EFFLUX PROTEIN-RELATED"/>
    <property type="match status" value="1"/>
</dbReference>
<keyword evidence="5 7" id="KW-1133">Transmembrane helix</keyword>
<evidence type="ECO:0000256" key="3">
    <source>
        <dbReference type="ARBA" id="ARBA00022475"/>
    </source>
</evidence>
<dbReference type="InterPro" id="IPR036259">
    <property type="entry name" value="MFS_trans_sf"/>
</dbReference>
<feature type="transmembrane region" description="Helical" evidence="7">
    <location>
        <begin position="83"/>
        <end position="102"/>
    </location>
</feature>
<dbReference type="CDD" id="cd06173">
    <property type="entry name" value="MFS_MefA_like"/>
    <property type="match status" value="1"/>
</dbReference>
<evidence type="ECO:0000256" key="7">
    <source>
        <dbReference type="SAM" id="Phobius"/>
    </source>
</evidence>
<evidence type="ECO:0000256" key="4">
    <source>
        <dbReference type="ARBA" id="ARBA00022692"/>
    </source>
</evidence>
<comment type="subcellular location">
    <subcellularLocation>
        <location evidence="1">Cell membrane</location>
        <topology evidence="1">Multi-pass membrane protein</topology>
    </subcellularLocation>
</comment>
<dbReference type="HOGENOM" id="CLU_034180_15_2_11"/>
<feature type="domain" description="Major facilitator superfamily (MFS) profile" evidence="8">
    <location>
        <begin position="1"/>
        <end position="195"/>
    </location>
</feature>
<sequence length="423" mass="43222">MALLADPPQTVATSRWRDVYLDAGARLLAQTGMFGAVTALLLLMQSSGAGGLAVSALTIATMLPMVVLAPVTGRLADRVDSRLLLIAAGLIRAVASLALAFTADTVTIIGLVVVLSIGTALLQPTLGALIPAMVTRDDLPKASAISQTAGTIGIMAGPALAGLLVGGFGTDAAMFLNAGCALATVAAAFAIKTRRGGVHTVPSPDSTTPGTRRVWRMADDGVVRMLILGIALVIGLVSAVNVVEVFFVRESFGATETQFGIISGAWALGMAGGAWLIAGPLRRNNNDGVVLIWMFASLALTCVVIGGMSGIYGSAWWLVPAFIVGGSLNGAENTINGVLMGRRVPAETRGQAQATFQGWVQGLALVGYVAGGVGVEFLSPRLMVLLCGAAGLVVVLALLPQVLRVARGVTTARTTRTPATEVA</sequence>
<dbReference type="SUPFAM" id="SSF103473">
    <property type="entry name" value="MFS general substrate transporter"/>
    <property type="match status" value="1"/>
</dbReference>
<evidence type="ECO:0000256" key="6">
    <source>
        <dbReference type="ARBA" id="ARBA00023136"/>
    </source>
</evidence>
<evidence type="ECO:0000313" key="9">
    <source>
        <dbReference type="EMBL" id="ADD40936.1"/>
    </source>
</evidence>
<dbReference type="KEGG" id="sna:Snas_1226"/>
<evidence type="ECO:0000256" key="5">
    <source>
        <dbReference type="ARBA" id="ARBA00022989"/>
    </source>
</evidence>
<feature type="transmembrane region" description="Helical" evidence="7">
    <location>
        <begin position="290"/>
        <end position="312"/>
    </location>
</feature>
<dbReference type="AlphaFoldDB" id="D3QBB9"/>
<feature type="transmembrane region" description="Helical" evidence="7">
    <location>
        <begin position="259"/>
        <end position="278"/>
    </location>
</feature>
<dbReference type="GO" id="GO:0022857">
    <property type="term" value="F:transmembrane transporter activity"/>
    <property type="evidence" value="ECO:0007669"/>
    <property type="project" value="InterPro"/>
</dbReference>
<feature type="transmembrane region" description="Helical" evidence="7">
    <location>
        <begin position="23"/>
        <end position="43"/>
    </location>
</feature>
<feature type="transmembrane region" description="Helical" evidence="7">
    <location>
        <begin position="382"/>
        <end position="403"/>
    </location>
</feature>
<dbReference type="Pfam" id="PF05977">
    <property type="entry name" value="MFS_3"/>
    <property type="match status" value="1"/>
</dbReference>
<dbReference type="Gene3D" id="1.20.1250.20">
    <property type="entry name" value="MFS general substrate transporter like domains"/>
    <property type="match status" value="1"/>
</dbReference>
<dbReference type="EMBL" id="CP001778">
    <property type="protein sequence ID" value="ADD40936.1"/>
    <property type="molecule type" value="Genomic_DNA"/>
</dbReference>
<accession>D3QBB9</accession>
<gene>
    <name evidence="9" type="ordered locus">Snas_1226</name>
</gene>
<dbReference type="RefSeq" id="WP_013016507.1">
    <property type="nucleotide sequence ID" value="NC_013947.1"/>
</dbReference>
<dbReference type="GO" id="GO:0005886">
    <property type="term" value="C:plasma membrane"/>
    <property type="evidence" value="ECO:0007669"/>
    <property type="project" value="UniProtKB-SubCell"/>
</dbReference>
<evidence type="ECO:0000259" key="8">
    <source>
        <dbReference type="PROSITE" id="PS50850"/>
    </source>
</evidence>
<dbReference type="InterPro" id="IPR020846">
    <property type="entry name" value="MFS_dom"/>
</dbReference>
<dbReference type="Proteomes" id="UP000000844">
    <property type="component" value="Chromosome"/>
</dbReference>
<dbReference type="InterPro" id="IPR010290">
    <property type="entry name" value="TM_effector"/>
</dbReference>
<name>D3QBB9_STANL</name>
<keyword evidence="6 7" id="KW-0472">Membrane</keyword>
<evidence type="ECO:0000256" key="2">
    <source>
        <dbReference type="ARBA" id="ARBA00022448"/>
    </source>
</evidence>